<reference evidence="7 8" key="1">
    <citation type="journal article" date="2010" name="BMC Genomics">
        <title>Genome comparison of the epiphytic bacteria Erwinia billingiae and E. tasmaniensis with the pear pathogen E. pyrifoliae.</title>
        <authorList>
            <person name="Kube M."/>
            <person name="Migdoll A.M."/>
            <person name="Gehring I."/>
            <person name="Heitmann K."/>
            <person name="Mayer Y."/>
            <person name="Kuhl H."/>
            <person name="Knaust F."/>
            <person name="Geider K."/>
            <person name="Reinhardt R."/>
        </authorList>
    </citation>
    <scope>NUCLEOTIDE SEQUENCE [LARGE SCALE GENOMIC DNA]</scope>
    <source>
        <strain evidence="7 8">Eb661</strain>
    </source>
</reference>
<dbReference type="RefSeq" id="WP_013201832.1">
    <property type="nucleotide sequence ID" value="NC_014306.1"/>
</dbReference>
<dbReference type="InterPro" id="IPR050330">
    <property type="entry name" value="Bact_OuterMem_StrucFunc"/>
</dbReference>
<evidence type="ECO:0000313" key="7">
    <source>
        <dbReference type="EMBL" id="CAX59340.1"/>
    </source>
</evidence>
<dbReference type="PRINTS" id="PR01021">
    <property type="entry name" value="OMPADOMAIN"/>
</dbReference>
<dbReference type="SUPFAM" id="SSF103088">
    <property type="entry name" value="OmpA-like"/>
    <property type="match status" value="1"/>
</dbReference>
<evidence type="ECO:0000256" key="2">
    <source>
        <dbReference type="ARBA" id="ARBA00023136"/>
    </source>
</evidence>
<organism evidence="8">
    <name type="scientific">Erwinia billingiae (strain Eb661)</name>
    <dbReference type="NCBI Taxonomy" id="634500"/>
    <lineage>
        <taxon>Bacteria</taxon>
        <taxon>Pseudomonadati</taxon>
        <taxon>Pseudomonadota</taxon>
        <taxon>Gammaproteobacteria</taxon>
        <taxon>Enterobacterales</taxon>
        <taxon>Erwiniaceae</taxon>
        <taxon>Erwinia</taxon>
    </lineage>
</organism>
<evidence type="ECO:0000313" key="8">
    <source>
        <dbReference type="Proteomes" id="UP000008793"/>
    </source>
</evidence>
<name>D8MR83_ERWBE</name>
<dbReference type="EMBL" id="FP236843">
    <property type="protein sequence ID" value="CAX59340.1"/>
    <property type="molecule type" value="Genomic_DNA"/>
</dbReference>
<evidence type="ECO:0000256" key="1">
    <source>
        <dbReference type="ARBA" id="ARBA00004442"/>
    </source>
</evidence>
<protein>
    <submittedName>
        <fullName evidence="7">Predicted outer membrane protein</fullName>
    </submittedName>
</protein>
<keyword evidence="3" id="KW-0998">Cell outer membrane</keyword>
<evidence type="ECO:0000259" key="6">
    <source>
        <dbReference type="PROSITE" id="PS51123"/>
    </source>
</evidence>
<dbReference type="CDD" id="cd07185">
    <property type="entry name" value="OmpA_C-like"/>
    <property type="match status" value="1"/>
</dbReference>
<dbReference type="InterPro" id="IPR006665">
    <property type="entry name" value="OmpA-like"/>
</dbReference>
<comment type="subcellular location">
    <subcellularLocation>
        <location evidence="1">Cell outer membrane</location>
    </subcellularLocation>
</comment>
<feature type="chain" id="PRO_5003118053" evidence="5">
    <location>
        <begin position="26"/>
        <end position="294"/>
    </location>
</feature>
<keyword evidence="5" id="KW-0732">Signal</keyword>
<dbReference type="PROSITE" id="PS51123">
    <property type="entry name" value="OMPA_2"/>
    <property type="match status" value="1"/>
</dbReference>
<sequence>MNPFKISLLAVVIAGAGLLSGVAVSAPAGTFYGQAYQPGMGVGKQQAQIIYFRAADVAGESAAHVYVDGEFQNALLTNSFTRFCVSPGEHRLGAYQNDAPNYKGKTLAPKMALSGGKTYFMQVGSAADGRPVEVSEAQAESVLKGLHQQVHVLSRASAVQSCQLQPEYKEYVLSGDVLFKFGKSMRHDMTPQGRQAVGKLIGQLHEDHVNLDSIEVIGHTDPIGKESSNYALGARRASTVREMLIDGGLPAANIQATSAGSSQPLVASCSGSRQAQAACYAPDRRVVVRVKTQH</sequence>
<dbReference type="InterPro" id="IPR006664">
    <property type="entry name" value="OMP_bac"/>
</dbReference>
<dbReference type="GO" id="GO:0009279">
    <property type="term" value="C:cell outer membrane"/>
    <property type="evidence" value="ECO:0007669"/>
    <property type="project" value="UniProtKB-SubCell"/>
</dbReference>
<proteinExistence type="predicted"/>
<dbReference type="STRING" id="634500.EbC_18090"/>
<dbReference type="Pfam" id="PF00691">
    <property type="entry name" value="OmpA"/>
    <property type="match status" value="1"/>
</dbReference>
<dbReference type="KEGG" id="ebi:EbC_18090"/>
<feature type="signal peptide" evidence="5">
    <location>
        <begin position="1"/>
        <end position="25"/>
    </location>
</feature>
<dbReference type="PANTHER" id="PTHR30329">
    <property type="entry name" value="STATOR ELEMENT OF FLAGELLAR MOTOR COMPLEX"/>
    <property type="match status" value="1"/>
</dbReference>
<dbReference type="Proteomes" id="UP000008793">
    <property type="component" value="Chromosome"/>
</dbReference>
<accession>D8MR83</accession>
<keyword evidence="2 4" id="KW-0472">Membrane</keyword>
<feature type="domain" description="OmpA-like" evidence="6">
    <location>
        <begin position="167"/>
        <end position="294"/>
    </location>
</feature>
<evidence type="ECO:0000256" key="3">
    <source>
        <dbReference type="ARBA" id="ARBA00023237"/>
    </source>
</evidence>
<dbReference type="AlphaFoldDB" id="D8MR83"/>
<evidence type="ECO:0000256" key="5">
    <source>
        <dbReference type="SAM" id="SignalP"/>
    </source>
</evidence>
<keyword evidence="8" id="KW-1185">Reference proteome</keyword>
<dbReference type="Gene3D" id="3.30.1330.60">
    <property type="entry name" value="OmpA-like domain"/>
    <property type="match status" value="1"/>
</dbReference>
<evidence type="ECO:0000256" key="4">
    <source>
        <dbReference type="PROSITE-ProRule" id="PRU00473"/>
    </source>
</evidence>
<dbReference type="InterPro" id="IPR036737">
    <property type="entry name" value="OmpA-like_sf"/>
</dbReference>
<dbReference type="HOGENOM" id="CLU_074304_0_0_6"/>
<dbReference type="GeneID" id="90511832"/>
<dbReference type="PANTHER" id="PTHR30329:SF21">
    <property type="entry name" value="LIPOPROTEIN YIAD-RELATED"/>
    <property type="match status" value="1"/>
</dbReference>
<gene>
    <name evidence="7" type="ordered locus">EbC_18090</name>
</gene>
<dbReference type="eggNOG" id="COG2885">
    <property type="taxonomic scope" value="Bacteria"/>
</dbReference>